<sequence length="150" mass="16226">MELTRQRTRKPPHPQAGRACNWAISWLDRPIEITDEAGQVAIEGIRTAIAVGCDDDSLDHLGEAASIHLLTKAGTGRLISDDHGARAIARDRRYSVRAASTVGVLGELLARGISAPETVDDYLDTLRAHNRMHVKLTSADLLAGDLGPWS</sequence>
<dbReference type="RefSeq" id="WP_155345978.1">
    <property type="nucleotide sequence ID" value="NZ_BAAAHM010000008.1"/>
</dbReference>
<dbReference type="Pfam" id="PF11848">
    <property type="entry name" value="DUF3368"/>
    <property type="match status" value="1"/>
</dbReference>
<gene>
    <name evidence="1" type="ORF">Aple_038560</name>
</gene>
<evidence type="ECO:0000313" key="2">
    <source>
        <dbReference type="Proteomes" id="UP000377595"/>
    </source>
</evidence>
<evidence type="ECO:0000313" key="1">
    <source>
        <dbReference type="EMBL" id="GES20960.1"/>
    </source>
</evidence>
<keyword evidence="2" id="KW-1185">Reference proteome</keyword>
<dbReference type="OrthoDB" id="3733361at2"/>
<organism evidence="1 2">
    <name type="scientific">Acrocarpospora pleiomorpha</name>
    <dbReference type="NCBI Taxonomy" id="90975"/>
    <lineage>
        <taxon>Bacteria</taxon>
        <taxon>Bacillati</taxon>
        <taxon>Actinomycetota</taxon>
        <taxon>Actinomycetes</taxon>
        <taxon>Streptosporangiales</taxon>
        <taxon>Streptosporangiaceae</taxon>
        <taxon>Acrocarpospora</taxon>
    </lineage>
</organism>
<proteinExistence type="predicted"/>
<reference evidence="1 2" key="1">
    <citation type="submission" date="2019-10" db="EMBL/GenBank/DDBJ databases">
        <title>Whole genome shotgun sequence of Acrocarpospora pleiomorpha NBRC 16267.</title>
        <authorList>
            <person name="Ichikawa N."/>
            <person name="Kimura A."/>
            <person name="Kitahashi Y."/>
            <person name="Komaki H."/>
            <person name="Oguchi A."/>
        </authorList>
    </citation>
    <scope>NUCLEOTIDE SEQUENCE [LARGE SCALE GENOMIC DNA]</scope>
    <source>
        <strain evidence="1 2">NBRC 16267</strain>
    </source>
</reference>
<dbReference type="InterPro" id="IPR021799">
    <property type="entry name" value="PIN-like_prokaryotic"/>
</dbReference>
<comment type="caution">
    <text evidence="1">The sequence shown here is derived from an EMBL/GenBank/DDBJ whole genome shotgun (WGS) entry which is preliminary data.</text>
</comment>
<name>A0A5M3XJ18_9ACTN</name>
<dbReference type="Proteomes" id="UP000377595">
    <property type="component" value="Unassembled WGS sequence"/>
</dbReference>
<dbReference type="AlphaFoldDB" id="A0A5M3XJ18"/>
<dbReference type="EMBL" id="BLAF01000020">
    <property type="protein sequence ID" value="GES20960.1"/>
    <property type="molecule type" value="Genomic_DNA"/>
</dbReference>
<accession>A0A5M3XJ18</accession>
<protein>
    <submittedName>
        <fullName evidence="1">Uncharacterized protein</fullName>
    </submittedName>
</protein>